<dbReference type="InterPro" id="IPR009075">
    <property type="entry name" value="AcylCo_DH/oxidase_C"/>
</dbReference>
<comment type="similarity">
    <text evidence="3 14">Belongs to the acyl-CoA dehydrogenase family.</text>
</comment>
<dbReference type="EMBL" id="SHBP01000022">
    <property type="protein sequence ID" value="RZO18866.1"/>
    <property type="molecule type" value="Genomic_DNA"/>
</dbReference>
<dbReference type="InterPro" id="IPR013786">
    <property type="entry name" value="AcylCoA_DH/ox_N"/>
</dbReference>
<feature type="binding site" evidence="12">
    <location>
        <begin position="370"/>
        <end position="371"/>
    </location>
    <ligand>
        <name>substrate</name>
    </ligand>
</feature>
<evidence type="ECO:0000256" key="6">
    <source>
        <dbReference type="ARBA" id="ARBA00022630"/>
    </source>
</evidence>
<dbReference type="Pfam" id="PF02770">
    <property type="entry name" value="Acyl-CoA_dh_M"/>
    <property type="match status" value="1"/>
</dbReference>
<proteinExistence type="inferred from homology"/>
<feature type="binding site" evidence="13">
    <location>
        <begin position="343"/>
        <end position="347"/>
    </location>
    <ligand>
        <name>FAD</name>
        <dbReference type="ChEBI" id="CHEBI:57692"/>
    </ligand>
</feature>
<evidence type="ECO:0000256" key="8">
    <source>
        <dbReference type="ARBA" id="ARBA00022946"/>
    </source>
</evidence>
<dbReference type="GO" id="GO:0006552">
    <property type="term" value="P:L-leucine catabolic process"/>
    <property type="evidence" value="ECO:0007669"/>
    <property type="project" value="TreeGrafter"/>
</dbReference>
<evidence type="ECO:0000259" key="16">
    <source>
        <dbReference type="Pfam" id="PF02770"/>
    </source>
</evidence>
<dbReference type="AlphaFoldDB" id="A0A520MCB5"/>
<dbReference type="Pfam" id="PF02771">
    <property type="entry name" value="Acyl-CoA_dh_N"/>
    <property type="match status" value="1"/>
</dbReference>
<evidence type="ECO:0000256" key="1">
    <source>
        <dbReference type="ARBA" id="ARBA00001974"/>
    </source>
</evidence>
<dbReference type="PROSITE" id="PS00073">
    <property type="entry name" value="ACYL_COA_DH_2"/>
    <property type="match status" value="1"/>
</dbReference>
<evidence type="ECO:0000256" key="9">
    <source>
        <dbReference type="ARBA" id="ARBA00023002"/>
    </source>
</evidence>
<feature type="binding site" evidence="13">
    <location>
        <begin position="130"/>
        <end position="139"/>
    </location>
    <ligand>
        <name>FAD</name>
        <dbReference type="ChEBI" id="CHEBI:57692"/>
    </ligand>
</feature>
<dbReference type="Pfam" id="PF00441">
    <property type="entry name" value="Acyl-CoA_dh_1"/>
    <property type="match status" value="1"/>
</dbReference>
<dbReference type="PANTHER" id="PTHR43884">
    <property type="entry name" value="ACYL-COA DEHYDROGENASE"/>
    <property type="match status" value="1"/>
</dbReference>
<feature type="binding site" evidence="13">
    <location>
        <begin position="372"/>
        <end position="374"/>
    </location>
    <ligand>
        <name>FAD</name>
        <dbReference type="ChEBI" id="CHEBI:57692"/>
    </ligand>
</feature>
<keyword evidence="9 14" id="KW-0560">Oxidoreductase</keyword>
<feature type="binding site" evidence="13">
    <location>
        <position position="286"/>
    </location>
    <ligand>
        <name>FAD</name>
        <dbReference type="ChEBI" id="CHEBI:57692"/>
    </ligand>
</feature>
<evidence type="ECO:0000256" key="4">
    <source>
        <dbReference type="ARBA" id="ARBA00012044"/>
    </source>
</evidence>
<dbReference type="InterPro" id="IPR006089">
    <property type="entry name" value="Acyl-CoA_DH_CS"/>
</dbReference>
<dbReference type="SUPFAM" id="SSF47203">
    <property type="entry name" value="Acyl-CoA dehydrogenase C-terminal domain-like"/>
    <property type="match status" value="1"/>
</dbReference>
<comment type="catalytic activity">
    <reaction evidence="10">
        <text>3-methylbutanoyl-CoA + oxidized [electron-transfer flavoprotein] + H(+) = 3-methylbut-2-enoyl-CoA + reduced [electron-transfer flavoprotein]</text>
        <dbReference type="Rhea" id="RHEA:12276"/>
        <dbReference type="Rhea" id="RHEA-COMP:10685"/>
        <dbReference type="Rhea" id="RHEA-COMP:10686"/>
        <dbReference type="ChEBI" id="CHEBI:15378"/>
        <dbReference type="ChEBI" id="CHEBI:57344"/>
        <dbReference type="ChEBI" id="CHEBI:57345"/>
        <dbReference type="ChEBI" id="CHEBI:57692"/>
        <dbReference type="ChEBI" id="CHEBI:58307"/>
        <dbReference type="EC" id="1.3.8.4"/>
    </reaction>
</comment>
<dbReference type="PANTHER" id="PTHR43884:SF12">
    <property type="entry name" value="ISOVALERYL-COA DEHYDROGENASE, MITOCHONDRIAL-RELATED"/>
    <property type="match status" value="1"/>
</dbReference>
<dbReference type="InterPro" id="IPR009100">
    <property type="entry name" value="AcylCoA_DH/oxidase_NM_dom_sf"/>
</dbReference>
<dbReference type="GO" id="GO:0050660">
    <property type="term" value="F:flavin adenine dinucleotide binding"/>
    <property type="evidence" value="ECO:0007669"/>
    <property type="project" value="InterPro"/>
</dbReference>
<dbReference type="InterPro" id="IPR046373">
    <property type="entry name" value="Acyl-CoA_Oxase/DH_mid-dom_sf"/>
</dbReference>
<dbReference type="PROSITE" id="PS00072">
    <property type="entry name" value="ACYL_COA_DH_1"/>
    <property type="match status" value="1"/>
</dbReference>
<reference evidence="18 19" key="1">
    <citation type="submission" date="2019-02" db="EMBL/GenBank/DDBJ databases">
        <title>Prokaryotic population dynamics and viral predation in marine succession experiment using metagenomics: the confinement effect.</title>
        <authorList>
            <person name="Haro-Moreno J.M."/>
            <person name="Rodriguez-Valera F."/>
            <person name="Lopez-Perez M."/>
        </authorList>
    </citation>
    <scope>NUCLEOTIDE SEQUENCE [LARGE SCALE GENOMIC DNA]</scope>
    <source>
        <strain evidence="18">MED-G170</strain>
    </source>
</reference>
<dbReference type="GO" id="GO:0008470">
    <property type="term" value="F:3-methylbutanoyl-CoA dehydrogenase activity"/>
    <property type="evidence" value="ECO:0007669"/>
    <property type="project" value="UniProtKB-EC"/>
</dbReference>
<evidence type="ECO:0000259" key="17">
    <source>
        <dbReference type="Pfam" id="PF02771"/>
    </source>
</evidence>
<dbReference type="SUPFAM" id="SSF56645">
    <property type="entry name" value="Acyl-CoA dehydrogenase NM domain-like"/>
    <property type="match status" value="1"/>
</dbReference>
<evidence type="ECO:0000259" key="15">
    <source>
        <dbReference type="Pfam" id="PF00441"/>
    </source>
</evidence>
<evidence type="ECO:0000313" key="19">
    <source>
        <dbReference type="Proteomes" id="UP000315889"/>
    </source>
</evidence>
<dbReference type="FunFam" id="1.10.540.10:FF:000022">
    <property type="entry name" value="Isovaleryl-CoA dehydrogenase isoform 2"/>
    <property type="match status" value="1"/>
</dbReference>
<comment type="cofactor">
    <cofactor evidence="1 13 14">
        <name>FAD</name>
        <dbReference type="ChEBI" id="CHEBI:57692"/>
    </cofactor>
</comment>
<dbReference type="Gene3D" id="1.10.540.10">
    <property type="entry name" value="Acyl-CoA dehydrogenase/oxidase, N-terminal domain"/>
    <property type="match status" value="1"/>
</dbReference>
<evidence type="ECO:0000256" key="10">
    <source>
        <dbReference type="ARBA" id="ARBA00052875"/>
    </source>
</evidence>
<name>A0A520MCB5_9GAMM</name>
<gene>
    <name evidence="18" type="ORF">EVB03_09260</name>
</gene>
<dbReference type="Gene3D" id="2.40.110.10">
    <property type="entry name" value="Butyryl-CoA Dehydrogenase, subunit A, domain 2"/>
    <property type="match status" value="1"/>
</dbReference>
<feature type="binding site" evidence="12">
    <location>
        <begin position="185"/>
        <end position="186"/>
    </location>
    <ligand>
        <name>substrate</name>
    </ligand>
</feature>
<protein>
    <recommendedName>
        <fullName evidence="5">Isovaleryl-CoA dehydrogenase, mitochondrial</fullName>
        <ecNumber evidence="4">1.3.8.4</ecNumber>
    </recommendedName>
</protein>
<dbReference type="CDD" id="cd01156">
    <property type="entry name" value="IVD"/>
    <property type="match status" value="1"/>
</dbReference>
<keyword evidence="8" id="KW-0809">Transit peptide</keyword>
<feature type="binding site" evidence="12">
    <location>
        <position position="139"/>
    </location>
    <ligand>
        <name>substrate</name>
    </ligand>
</feature>
<feature type="active site" description="Proton acceptor" evidence="11">
    <location>
        <position position="249"/>
    </location>
</feature>
<keyword evidence="7 13" id="KW-0274">FAD</keyword>
<feature type="domain" description="Acyl-CoA dehydrogenase/oxidase C-terminal" evidence="15">
    <location>
        <begin position="236"/>
        <end position="384"/>
    </location>
</feature>
<dbReference type="Gene3D" id="1.20.140.10">
    <property type="entry name" value="Butyryl-CoA Dehydrogenase, subunit A, domain 3"/>
    <property type="match status" value="1"/>
</dbReference>
<dbReference type="EC" id="1.3.8.4" evidence="4"/>
<evidence type="ECO:0000256" key="7">
    <source>
        <dbReference type="ARBA" id="ARBA00022827"/>
    </source>
</evidence>
<feature type="domain" description="Acyl-CoA dehydrogenase/oxidase N-terminal" evidence="17">
    <location>
        <begin position="14"/>
        <end position="125"/>
    </location>
</feature>
<dbReference type="InterPro" id="IPR006091">
    <property type="entry name" value="Acyl-CoA_Oxase/DH_mid-dom"/>
</dbReference>
<evidence type="ECO:0000256" key="3">
    <source>
        <dbReference type="ARBA" id="ARBA00009347"/>
    </source>
</evidence>
<comment type="caution">
    <text evidence="18">The sequence shown here is derived from an EMBL/GenBank/DDBJ whole genome shotgun (WGS) entry which is preliminary data.</text>
</comment>
<evidence type="ECO:0000313" key="18">
    <source>
        <dbReference type="EMBL" id="RZO18866.1"/>
    </source>
</evidence>
<accession>A0A520MCB5</accession>
<comment type="pathway">
    <text evidence="2">Amino-acid degradation; L-leucine degradation; (S)-3-hydroxy-3-methylglutaryl-CoA from 3-isovaleryl-CoA: step 1/3.</text>
</comment>
<evidence type="ECO:0000256" key="14">
    <source>
        <dbReference type="RuleBase" id="RU362125"/>
    </source>
</evidence>
<feature type="domain" description="Acyl-CoA oxidase/dehydrogenase middle" evidence="16">
    <location>
        <begin position="129"/>
        <end position="224"/>
    </location>
</feature>
<sequence>MNTPYPTLNFNLGEDIDMLRDSVFQFCTQEISPRADNIDKSNEFPMDLWRKFGDMGLLGLTVEEQYGGTGMGYLAHSVAMEEISRASASVGLSYGAHSNLCVNQLYKNGTEQQKQKYLPKLCSGEHIGALAMSEPGAGSDVVSMKLRAQKQNDHYILNGNKMWITNGPDANTYVIYAKTDTSAGSRGITAFIVERDYPGFSRHQKLDKLGMRGSNTCELVFNDCQVPAENVLGGEGRGVAVLMSGLDYERTVLSGGPVGIMQACLDVVLPYIHDRKQFGQPIGEFQLMQGKIADMYADLNASRAYLYAVAKACDLGQDSRKDAAAVIMFTAEKATQMALQAIQALGGNGYTNEYSTGRLLRDAKLYEIGAGTSEVRRMLIGRELFNESV</sequence>
<evidence type="ECO:0000256" key="12">
    <source>
        <dbReference type="PIRSR" id="PIRSR634183-2"/>
    </source>
</evidence>
<dbReference type="InterPro" id="IPR034183">
    <property type="entry name" value="IVD"/>
</dbReference>
<organism evidence="18 19">
    <name type="scientific">SAR92 clade bacterium</name>
    <dbReference type="NCBI Taxonomy" id="2315479"/>
    <lineage>
        <taxon>Bacteria</taxon>
        <taxon>Pseudomonadati</taxon>
        <taxon>Pseudomonadota</taxon>
        <taxon>Gammaproteobacteria</taxon>
        <taxon>Cellvibrionales</taxon>
        <taxon>Porticoccaceae</taxon>
        <taxon>SAR92 clade</taxon>
    </lineage>
</organism>
<dbReference type="FunFam" id="2.40.110.10:FF:000004">
    <property type="entry name" value="Isovaleryl-CoA dehydrogenase, mitochondrial"/>
    <property type="match status" value="1"/>
</dbReference>
<dbReference type="InterPro" id="IPR036250">
    <property type="entry name" value="AcylCo_DH-like_C"/>
</dbReference>
<evidence type="ECO:0000256" key="5">
    <source>
        <dbReference type="ARBA" id="ARBA00018258"/>
    </source>
</evidence>
<evidence type="ECO:0000256" key="13">
    <source>
        <dbReference type="PIRSR" id="PIRSR634183-3"/>
    </source>
</evidence>
<feature type="binding site" evidence="13">
    <location>
        <begin position="163"/>
        <end position="165"/>
    </location>
    <ligand>
        <name>FAD</name>
        <dbReference type="ChEBI" id="CHEBI:57692"/>
    </ligand>
</feature>
<dbReference type="FunFam" id="1.20.140.10:FF:000003">
    <property type="entry name" value="isovaleryl-CoA dehydrogenase, mitochondrial"/>
    <property type="match status" value="1"/>
</dbReference>
<dbReference type="Proteomes" id="UP000315889">
    <property type="component" value="Unassembled WGS sequence"/>
</dbReference>
<keyword evidence="6 14" id="KW-0285">Flavoprotein</keyword>
<feature type="binding site" evidence="12">
    <location>
        <begin position="247"/>
        <end position="250"/>
    </location>
    <ligand>
        <name>substrate</name>
    </ligand>
</feature>
<evidence type="ECO:0000256" key="11">
    <source>
        <dbReference type="PIRSR" id="PIRSR634183-1"/>
    </source>
</evidence>
<evidence type="ECO:0000256" key="2">
    <source>
        <dbReference type="ARBA" id="ARBA00004898"/>
    </source>
</evidence>
<feature type="binding site" evidence="13">
    <location>
        <position position="275"/>
    </location>
    <ligand>
        <name>FAD</name>
        <dbReference type="ChEBI" id="CHEBI:57692"/>
    </ligand>
</feature>
<dbReference type="PIRSF" id="PIRSF016578">
    <property type="entry name" value="HsaA"/>
    <property type="match status" value="1"/>
</dbReference>
<dbReference type="InterPro" id="IPR037069">
    <property type="entry name" value="AcylCoA_DH/ox_N_sf"/>
</dbReference>